<keyword evidence="4" id="KW-1185">Reference proteome</keyword>
<feature type="compositionally biased region" description="Basic and acidic residues" evidence="2">
    <location>
        <begin position="27"/>
        <end position="36"/>
    </location>
</feature>
<dbReference type="AlphaFoldDB" id="A0A1J4KQB5"/>
<dbReference type="VEuPathDB" id="TrichDB:TRFO_16423"/>
<comment type="caution">
    <text evidence="3">The sequence shown here is derived from an EMBL/GenBank/DDBJ whole genome shotgun (WGS) entry which is preliminary data.</text>
</comment>
<organism evidence="3 4">
    <name type="scientific">Tritrichomonas foetus</name>
    <dbReference type="NCBI Taxonomy" id="1144522"/>
    <lineage>
        <taxon>Eukaryota</taxon>
        <taxon>Metamonada</taxon>
        <taxon>Parabasalia</taxon>
        <taxon>Tritrichomonadida</taxon>
        <taxon>Tritrichomonadidae</taxon>
        <taxon>Tritrichomonas</taxon>
    </lineage>
</organism>
<gene>
    <name evidence="3" type="ORF">TRFO_16423</name>
</gene>
<feature type="region of interest" description="Disordered" evidence="2">
    <location>
        <begin position="1"/>
        <end position="60"/>
    </location>
</feature>
<sequence>MLDSESSSIWETSHEVKEQANEALKSTMEELQKDSLRQQSFQRSAPVGTTSTFTIPEPDDDELKMKRQQWAKTQINEINDQTKHELQSLEALRTQQQELYQEQLAEKNDMWERVVLQRREEAAELRSMISNLSSAISSARNQAKEEIAAAKRKAAESINQVRAQREKQLQQIAELTEILNREKVQFDNELKQIQSSDVNVIQQKKDQIQRLQLNLQNLRQKLSQKETETENRFKVQVRSIRDLRLQLQQVREAEADKQNELMSMRKACAVISRKISARKDEAASLKRQLAMLQKDNEELQNEIIKMESNIFPAVFQQSNY</sequence>
<dbReference type="EMBL" id="MLAK01000526">
    <property type="protein sequence ID" value="OHT13435.1"/>
    <property type="molecule type" value="Genomic_DNA"/>
</dbReference>
<feature type="compositionally biased region" description="Polar residues" evidence="2">
    <location>
        <begin position="37"/>
        <end position="54"/>
    </location>
</feature>
<accession>A0A1J4KQB5</accession>
<name>A0A1J4KQB5_9EUKA</name>
<keyword evidence="1" id="KW-0175">Coiled coil</keyword>
<evidence type="ECO:0000313" key="4">
    <source>
        <dbReference type="Proteomes" id="UP000179807"/>
    </source>
</evidence>
<protein>
    <submittedName>
        <fullName evidence="3">Uncharacterized protein</fullName>
    </submittedName>
</protein>
<feature type="compositionally biased region" description="Polar residues" evidence="2">
    <location>
        <begin position="1"/>
        <end position="11"/>
    </location>
</feature>
<proteinExistence type="predicted"/>
<evidence type="ECO:0000256" key="2">
    <source>
        <dbReference type="SAM" id="MobiDB-lite"/>
    </source>
</evidence>
<evidence type="ECO:0000313" key="3">
    <source>
        <dbReference type="EMBL" id="OHT13435.1"/>
    </source>
</evidence>
<dbReference type="RefSeq" id="XP_068366571.1">
    <property type="nucleotide sequence ID" value="XM_068498963.1"/>
</dbReference>
<reference evidence="3" key="1">
    <citation type="submission" date="2016-10" db="EMBL/GenBank/DDBJ databases">
        <authorList>
            <person name="Benchimol M."/>
            <person name="Almeida L.G."/>
            <person name="Vasconcelos A.T."/>
            <person name="Perreira-Neves A."/>
            <person name="Rosa I.A."/>
            <person name="Tasca T."/>
            <person name="Bogo M.R."/>
            <person name="de Souza W."/>
        </authorList>
    </citation>
    <scope>NUCLEOTIDE SEQUENCE [LARGE SCALE GENOMIC DNA]</scope>
    <source>
        <strain evidence="3">K</strain>
    </source>
</reference>
<feature type="coiled-coil region" evidence="1">
    <location>
        <begin position="72"/>
        <end position="309"/>
    </location>
</feature>
<dbReference type="Proteomes" id="UP000179807">
    <property type="component" value="Unassembled WGS sequence"/>
</dbReference>
<dbReference type="GeneID" id="94833667"/>
<evidence type="ECO:0000256" key="1">
    <source>
        <dbReference type="SAM" id="Coils"/>
    </source>
</evidence>